<sequence>MVRAFRSLDGIGGVLRLEQTRAAVHLKEVTKRYGSVTSVENLTLRIEEGEIFGILGPNGAGKTTTLESIVGMRNPTSGTIRIFEWDAQADRNAIKKIIGVQPQEASLLPHLTVKETLKLFSSFYGHGLDYRELIPLTGLEDKADTLVKNLSGGQKQRVLIAVALVSDPKILFLDEPTSSLDPRARRDLWEAILAFRKRKRTVVLTTHSMEEAEALCNRVAIMNQGRMIALGTPDELIHTYCSEKIVQFYTEDECDMKWIESFPEISSAAQDRASGRTRVALVSTNSDATVARLCSGQFHIGSWTHLLIKRGNLEDVFLELTGKSLTGEGA</sequence>
<dbReference type="Proteomes" id="UP000244184">
    <property type="component" value="Unassembled WGS sequence"/>
</dbReference>
<name>A0A2T6G1I5_9BACL</name>
<dbReference type="Gene3D" id="3.40.50.300">
    <property type="entry name" value="P-loop containing nucleotide triphosphate hydrolases"/>
    <property type="match status" value="1"/>
</dbReference>
<dbReference type="InterPro" id="IPR003439">
    <property type="entry name" value="ABC_transporter-like_ATP-bd"/>
</dbReference>
<dbReference type="EMBL" id="PYHP01000043">
    <property type="protein sequence ID" value="PUA38023.1"/>
    <property type="molecule type" value="Genomic_DNA"/>
</dbReference>
<evidence type="ECO:0000256" key="8">
    <source>
        <dbReference type="ARBA" id="ARBA00023136"/>
    </source>
</evidence>
<dbReference type="InterPro" id="IPR003593">
    <property type="entry name" value="AAA+_ATPase"/>
</dbReference>
<feature type="domain" description="ABC transporter" evidence="9">
    <location>
        <begin position="24"/>
        <end position="249"/>
    </location>
</feature>
<dbReference type="PANTHER" id="PTHR42711">
    <property type="entry name" value="ABC TRANSPORTER ATP-BINDING PROTEIN"/>
    <property type="match status" value="1"/>
</dbReference>
<protein>
    <recommendedName>
        <fullName evidence="9">ABC transporter domain-containing protein</fullName>
    </recommendedName>
</protein>
<keyword evidence="3" id="KW-0813">Transport</keyword>
<evidence type="ECO:0000256" key="5">
    <source>
        <dbReference type="ARBA" id="ARBA00022741"/>
    </source>
</evidence>
<proteinExistence type="inferred from homology"/>
<dbReference type="GO" id="GO:0005524">
    <property type="term" value="F:ATP binding"/>
    <property type="evidence" value="ECO:0007669"/>
    <property type="project" value="UniProtKB-KW"/>
</dbReference>
<keyword evidence="6" id="KW-0067">ATP-binding</keyword>
<evidence type="ECO:0000256" key="3">
    <source>
        <dbReference type="ARBA" id="ARBA00022448"/>
    </source>
</evidence>
<evidence type="ECO:0000256" key="7">
    <source>
        <dbReference type="ARBA" id="ARBA00022967"/>
    </source>
</evidence>
<comment type="caution">
    <text evidence="10">The sequence shown here is derived from an EMBL/GenBank/DDBJ whole genome shotgun (WGS) entry which is preliminary data.</text>
</comment>
<dbReference type="GO" id="GO:0005886">
    <property type="term" value="C:plasma membrane"/>
    <property type="evidence" value="ECO:0007669"/>
    <property type="project" value="UniProtKB-SubCell"/>
</dbReference>
<dbReference type="AlphaFoldDB" id="A0A2T6G1I5"/>
<keyword evidence="7" id="KW-1278">Translocase</keyword>
<dbReference type="PANTHER" id="PTHR42711:SF5">
    <property type="entry name" value="ABC TRANSPORTER ATP-BINDING PROTEIN NATA"/>
    <property type="match status" value="1"/>
</dbReference>
<organism evidence="10 11">
    <name type="scientific">Paenibacillus elgii</name>
    <dbReference type="NCBI Taxonomy" id="189691"/>
    <lineage>
        <taxon>Bacteria</taxon>
        <taxon>Bacillati</taxon>
        <taxon>Bacillota</taxon>
        <taxon>Bacilli</taxon>
        <taxon>Bacillales</taxon>
        <taxon>Paenibacillaceae</taxon>
        <taxon>Paenibacillus</taxon>
    </lineage>
</organism>
<dbReference type="SUPFAM" id="SSF52540">
    <property type="entry name" value="P-loop containing nucleoside triphosphate hydrolases"/>
    <property type="match status" value="1"/>
</dbReference>
<dbReference type="InterPro" id="IPR027417">
    <property type="entry name" value="P-loop_NTPase"/>
</dbReference>
<dbReference type="PROSITE" id="PS00211">
    <property type="entry name" value="ABC_TRANSPORTER_1"/>
    <property type="match status" value="1"/>
</dbReference>
<evidence type="ECO:0000313" key="10">
    <source>
        <dbReference type="EMBL" id="PUA38023.1"/>
    </source>
</evidence>
<dbReference type="FunFam" id="3.40.50.300:FF:000589">
    <property type="entry name" value="ABC transporter, ATP-binding subunit"/>
    <property type="match status" value="1"/>
</dbReference>
<dbReference type="GO" id="GO:0016887">
    <property type="term" value="F:ATP hydrolysis activity"/>
    <property type="evidence" value="ECO:0007669"/>
    <property type="project" value="InterPro"/>
</dbReference>
<keyword evidence="8" id="KW-0472">Membrane</keyword>
<evidence type="ECO:0000256" key="4">
    <source>
        <dbReference type="ARBA" id="ARBA00022475"/>
    </source>
</evidence>
<accession>A0A2T6G1I5</accession>
<evidence type="ECO:0000256" key="6">
    <source>
        <dbReference type="ARBA" id="ARBA00022840"/>
    </source>
</evidence>
<dbReference type="Pfam" id="PF00005">
    <property type="entry name" value="ABC_tran"/>
    <property type="match status" value="1"/>
</dbReference>
<reference evidence="10 11" key="1">
    <citation type="submission" date="2018-03" db="EMBL/GenBank/DDBJ databases">
        <title>Genome sequence of Paenibacillus elgii strain AC13 an antimicrobial compound producing bacteria.</title>
        <authorList>
            <person name="Kurokawa A.S."/>
            <person name="Araujo J.F."/>
            <person name="Costa R.A."/>
            <person name="Ortega D.B."/>
            <person name="Pires A.S."/>
            <person name="Pappas G.J.Jr."/>
            <person name="Franco O.L."/>
            <person name="Barreto C."/>
            <person name="Magalhaes B.S."/>
            <person name="Kruger R.H."/>
        </authorList>
    </citation>
    <scope>NUCLEOTIDE SEQUENCE [LARGE SCALE GENOMIC DNA]</scope>
    <source>
        <strain evidence="10 11">AC13</strain>
    </source>
</reference>
<keyword evidence="5" id="KW-0547">Nucleotide-binding</keyword>
<dbReference type="InterPro" id="IPR017871">
    <property type="entry name" value="ABC_transporter-like_CS"/>
</dbReference>
<comment type="similarity">
    <text evidence="2">Belongs to the ABC transporter superfamily.</text>
</comment>
<evidence type="ECO:0000256" key="1">
    <source>
        <dbReference type="ARBA" id="ARBA00004236"/>
    </source>
</evidence>
<gene>
    <name evidence="10" type="ORF">C8Z91_16605</name>
</gene>
<evidence type="ECO:0000256" key="2">
    <source>
        <dbReference type="ARBA" id="ARBA00005417"/>
    </source>
</evidence>
<dbReference type="InterPro" id="IPR050763">
    <property type="entry name" value="ABC_transporter_ATP-binding"/>
</dbReference>
<dbReference type="CDD" id="cd03263">
    <property type="entry name" value="ABC_subfamily_A"/>
    <property type="match status" value="1"/>
</dbReference>
<evidence type="ECO:0000313" key="11">
    <source>
        <dbReference type="Proteomes" id="UP000244184"/>
    </source>
</evidence>
<keyword evidence="4" id="KW-1003">Cell membrane</keyword>
<evidence type="ECO:0000259" key="9">
    <source>
        <dbReference type="PROSITE" id="PS50893"/>
    </source>
</evidence>
<dbReference type="SMART" id="SM00382">
    <property type="entry name" value="AAA"/>
    <property type="match status" value="1"/>
</dbReference>
<dbReference type="PROSITE" id="PS50893">
    <property type="entry name" value="ABC_TRANSPORTER_2"/>
    <property type="match status" value="1"/>
</dbReference>
<comment type="subcellular location">
    <subcellularLocation>
        <location evidence="1">Cell membrane</location>
    </subcellularLocation>
</comment>